<proteinExistence type="predicted"/>
<dbReference type="RefSeq" id="WP_115134606.1">
    <property type="nucleotide sequence ID" value="NZ_UGRS01000002.1"/>
</dbReference>
<feature type="compositionally biased region" description="Basic and acidic residues" evidence="1">
    <location>
        <begin position="261"/>
        <end position="276"/>
    </location>
</feature>
<dbReference type="OrthoDB" id="9021298at2"/>
<evidence type="ECO:0000313" key="2">
    <source>
        <dbReference type="EMBL" id="SUA44549.1"/>
    </source>
</evidence>
<dbReference type="AlphaFoldDB" id="A0A378WTT0"/>
<reference evidence="2 3" key="1">
    <citation type="submission" date="2018-06" db="EMBL/GenBank/DDBJ databases">
        <authorList>
            <consortium name="Pathogen Informatics"/>
            <person name="Doyle S."/>
        </authorList>
    </citation>
    <scope>NUCLEOTIDE SEQUENCE [LARGE SCALE GENOMIC DNA]</scope>
    <source>
        <strain evidence="2 3">NCTC12229</strain>
    </source>
</reference>
<evidence type="ECO:0000256" key="1">
    <source>
        <dbReference type="SAM" id="MobiDB-lite"/>
    </source>
</evidence>
<feature type="region of interest" description="Disordered" evidence="1">
    <location>
        <begin position="252"/>
        <end position="311"/>
    </location>
</feature>
<accession>A0A378WTT0</accession>
<name>A0A378WTT0_9NEIS</name>
<feature type="compositionally biased region" description="Basic and acidic residues" evidence="1">
    <location>
        <begin position="301"/>
        <end position="311"/>
    </location>
</feature>
<dbReference type="Proteomes" id="UP000254055">
    <property type="component" value="Unassembled WGS sequence"/>
</dbReference>
<organism evidence="2 3">
    <name type="scientific">Neisseria zoodegmatis</name>
    <dbReference type="NCBI Taxonomy" id="326523"/>
    <lineage>
        <taxon>Bacteria</taxon>
        <taxon>Pseudomonadati</taxon>
        <taxon>Pseudomonadota</taxon>
        <taxon>Betaproteobacteria</taxon>
        <taxon>Neisseriales</taxon>
        <taxon>Neisseriaceae</taxon>
        <taxon>Neisseria</taxon>
    </lineage>
</organism>
<sequence length="311" mass="34883">MAGDNTNGSFSSERNHTVKQNITRPQDFIAVAGSAEGGWNIDSISRIRDGFRQSEANRYMFINQAIRALYTFDKPVFAADGMPKKQRILVVFQFKYTAKDIENINKYAGMAKARVVYVKSEQEFIDFLNKRLSSNREIKKMEIYSHGVVGFISFHYSSDVFQHNRVPEGTFGISSVNKVNPKIFAKDAVVSSYACRTGIGAEGESFKDSQSAQPQNSLAQYMANKWGIPIKAYERRSLYAKTYGTKEEIHQAQGYEGSDPTLKERKNSIETREMNADKGGGPIMPKGAWHPPTSGQTPGGLKDDLQTYRPQ</sequence>
<evidence type="ECO:0000313" key="3">
    <source>
        <dbReference type="Proteomes" id="UP000254055"/>
    </source>
</evidence>
<dbReference type="EMBL" id="UGRS01000002">
    <property type="protein sequence ID" value="SUA44549.1"/>
    <property type="molecule type" value="Genomic_DNA"/>
</dbReference>
<protein>
    <submittedName>
        <fullName evidence="2">Uncharacterized protein</fullName>
    </submittedName>
</protein>
<gene>
    <name evidence="2" type="ORF">NCTC12229_02047</name>
</gene>